<dbReference type="AlphaFoldDB" id="A0A2P2MT79"/>
<evidence type="ECO:0000313" key="1">
    <source>
        <dbReference type="EMBL" id="MBX33429.1"/>
    </source>
</evidence>
<accession>A0A2P2MT79</accession>
<reference evidence="1" key="1">
    <citation type="submission" date="2018-02" db="EMBL/GenBank/DDBJ databases">
        <title>Rhizophora mucronata_Transcriptome.</title>
        <authorList>
            <person name="Meera S.P."/>
            <person name="Sreeshan A."/>
            <person name="Augustine A."/>
        </authorList>
    </citation>
    <scope>NUCLEOTIDE SEQUENCE</scope>
    <source>
        <tissue evidence="1">Leaf</tissue>
    </source>
</reference>
<proteinExistence type="predicted"/>
<name>A0A2P2MT79_RHIMU</name>
<organism evidence="1">
    <name type="scientific">Rhizophora mucronata</name>
    <name type="common">Asiatic mangrove</name>
    <dbReference type="NCBI Taxonomy" id="61149"/>
    <lineage>
        <taxon>Eukaryota</taxon>
        <taxon>Viridiplantae</taxon>
        <taxon>Streptophyta</taxon>
        <taxon>Embryophyta</taxon>
        <taxon>Tracheophyta</taxon>
        <taxon>Spermatophyta</taxon>
        <taxon>Magnoliopsida</taxon>
        <taxon>eudicotyledons</taxon>
        <taxon>Gunneridae</taxon>
        <taxon>Pentapetalae</taxon>
        <taxon>rosids</taxon>
        <taxon>fabids</taxon>
        <taxon>Malpighiales</taxon>
        <taxon>Rhizophoraceae</taxon>
        <taxon>Rhizophora</taxon>
    </lineage>
</organism>
<sequence>MYSVDIFAHNHVSLTSRRPVFDINFLQDL</sequence>
<dbReference type="EMBL" id="GGEC01052945">
    <property type="protein sequence ID" value="MBX33429.1"/>
    <property type="molecule type" value="Transcribed_RNA"/>
</dbReference>
<protein>
    <submittedName>
        <fullName evidence="1">Uncharacterized protein</fullName>
    </submittedName>
</protein>